<evidence type="ECO:0000259" key="6">
    <source>
        <dbReference type="Pfam" id="PF02836"/>
    </source>
</evidence>
<keyword evidence="9" id="KW-1185">Reference proteome</keyword>
<dbReference type="InterPro" id="IPR051913">
    <property type="entry name" value="GH2_Domain-Containing"/>
</dbReference>
<feature type="domain" description="Glycosyl hydrolases family 2 sugar binding" evidence="7">
    <location>
        <begin position="112"/>
        <end position="193"/>
    </location>
</feature>
<evidence type="ECO:0000259" key="5">
    <source>
        <dbReference type="Pfam" id="PF00703"/>
    </source>
</evidence>
<dbReference type="EMBL" id="MU856493">
    <property type="protein sequence ID" value="KAK3896615.1"/>
    <property type="molecule type" value="Genomic_DNA"/>
</dbReference>
<keyword evidence="3" id="KW-0326">Glycosidase</keyword>
<dbReference type="InterPro" id="IPR006104">
    <property type="entry name" value="Glyco_hydro_2_N"/>
</dbReference>
<dbReference type="Gene3D" id="2.60.120.260">
    <property type="entry name" value="Galactose-binding domain-like"/>
    <property type="match status" value="1"/>
</dbReference>
<dbReference type="PANTHER" id="PTHR42732">
    <property type="entry name" value="BETA-GALACTOSIDASE"/>
    <property type="match status" value="1"/>
</dbReference>
<evidence type="ECO:0000313" key="9">
    <source>
        <dbReference type="Proteomes" id="UP001303889"/>
    </source>
</evidence>
<evidence type="ECO:0000313" key="8">
    <source>
        <dbReference type="EMBL" id="KAK3896615.1"/>
    </source>
</evidence>
<sequence>MTSPLSLLLLALATLVTLASAASPTPYRLLPPPLDTPWTSKVGTNPWPEHPRPLLRREAWRSLNGIWTYQSAAGAAVTDATSTPPLPLEREVLVPSCIESGISGVMAMGITHMWFGRNFTVPPGWVEGARRVLMHFEAVDYEATVFVNGAWVGFNRGGYARFSVDVTERLVSGGNEVHVFVFDPTDHMRIPQGKQTNRPSHIFYTPCTGIWQTVWLESVPETYITGLDVTADMHGNLDITVHSNTNQSSPVSVTLHPPSGASTPLLTALSNNPTRHTLTTPRLWTPSTPTLYNLTISLGSDQVTSYTAFRTISQGPIHGIPRPLLNNEPVFLFGPLDQGFWPDGIYTPPTVDAMVYDLELIKSLGMNTVRKHIKIEPDLFYAACDRLGLLVLQDMPSMRRAWDDGSRPSAAEQAEFERQLRLMVEEHRNYPSIAAWVLYNEGWGQGPAGDAPEVGLTDKVRAMDRSRLVLAVTGWNDHGAGDFHDNHHYAEAQCGTPWSSLPSTPYDGRRIAVQGEFGGIGLRPADENLWPLPDAVATINQTYELHNAGPASYHYRAHQLLSQLREQVVRYACSGAIYTQTSDVEGEVNGLVTYDRRAVRVDKEAWKKDVEALYQAASARA</sequence>
<dbReference type="Pfam" id="PF02837">
    <property type="entry name" value="Glyco_hydro_2_N"/>
    <property type="match status" value="1"/>
</dbReference>
<dbReference type="InterPro" id="IPR008979">
    <property type="entry name" value="Galactose-bd-like_sf"/>
</dbReference>
<feature type="domain" description="Glycoside hydrolase family 2 catalytic" evidence="6">
    <location>
        <begin position="351"/>
        <end position="474"/>
    </location>
</feature>
<dbReference type="Gene3D" id="2.60.40.10">
    <property type="entry name" value="Immunoglobulins"/>
    <property type="match status" value="1"/>
</dbReference>
<dbReference type="InterPro" id="IPR013783">
    <property type="entry name" value="Ig-like_fold"/>
</dbReference>
<keyword evidence="4" id="KW-0732">Signal</keyword>
<dbReference type="GO" id="GO:0005975">
    <property type="term" value="P:carbohydrate metabolic process"/>
    <property type="evidence" value="ECO:0007669"/>
    <property type="project" value="InterPro"/>
</dbReference>
<dbReference type="SUPFAM" id="SSF49303">
    <property type="entry name" value="beta-Galactosidase/glucuronidase domain"/>
    <property type="match status" value="1"/>
</dbReference>
<protein>
    <submittedName>
        <fullName evidence="8">Beta-galactosidase</fullName>
    </submittedName>
</protein>
<dbReference type="AlphaFoldDB" id="A0AAN6RMT0"/>
<reference evidence="8" key="2">
    <citation type="submission" date="2023-05" db="EMBL/GenBank/DDBJ databases">
        <authorList>
            <consortium name="Lawrence Berkeley National Laboratory"/>
            <person name="Steindorff A."/>
            <person name="Hensen N."/>
            <person name="Bonometti L."/>
            <person name="Westerberg I."/>
            <person name="Brannstrom I.O."/>
            <person name="Guillou S."/>
            <person name="Cros-Aarteil S."/>
            <person name="Calhoun S."/>
            <person name="Haridas S."/>
            <person name="Kuo A."/>
            <person name="Mondo S."/>
            <person name="Pangilinan J."/>
            <person name="Riley R."/>
            <person name="Labutti K."/>
            <person name="Andreopoulos B."/>
            <person name="Lipzen A."/>
            <person name="Chen C."/>
            <person name="Yanf M."/>
            <person name="Daum C."/>
            <person name="Ng V."/>
            <person name="Clum A."/>
            <person name="Ohm R."/>
            <person name="Martin F."/>
            <person name="Silar P."/>
            <person name="Natvig D."/>
            <person name="Lalanne C."/>
            <person name="Gautier V."/>
            <person name="Ament-Velasquez S.L."/>
            <person name="Kruys A."/>
            <person name="Hutchinson M.I."/>
            <person name="Powell A.J."/>
            <person name="Barry K."/>
            <person name="Miller A.N."/>
            <person name="Grigoriev I.V."/>
            <person name="Debuchy R."/>
            <person name="Gladieux P."/>
            <person name="Thoren M.H."/>
            <person name="Johannesson H."/>
        </authorList>
    </citation>
    <scope>NUCLEOTIDE SEQUENCE</scope>
    <source>
        <strain evidence="8">CBS 103.79</strain>
    </source>
</reference>
<accession>A0AAN6RMT0</accession>
<proteinExistence type="inferred from homology"/>
<gene>
    <name evidence="8" type="ORF">C8A05DRAFT_39834</name>
</gene>
<dbReference type="SUPFAM" id="SSF51445">
    <property type="entry name" value="(Trans)glycosidases"/>
    <property type="match status" value="1"/>
</dbReference>
<dbReference type="InterPro" id="IPR006102">
    <property type="entry name" value="Ig-like_GH2"/>
</dbReference>
<dbReference type="InterPro" id="IPR036156">
    <property type="entry name" value="Beta-gal/glucu_dom_sf"/>
</dbReference>
<feature type="chain" id="PRO_5043006268" evidence="4">
    <location>
        <begin position="22"/>
        <end position="621"/>
    </location>
</feature>
<dbReference type="Pfam" id="PF00703">
    <property type="entry name" value="Glyco_hydro_2"/>
    <property type="match status" value="1"/>
</dbReference>
<dbReference type="PANTHER" id="PTHR42732:SF2">
    <property type="entry name" value="BETA-MANNOSIDASE"/>
    <property type="match status" value="1"/>
</dbReference>
<keyword evidence="2" id="KW-0378">Hydrolase</keyword>
<dbReference type="Proteomes" id="UP001303889">
    <property type="component" value="Unassembled WGS sequence"/>
</dbReference>
<organism evidence="8 9">
    <name type="scientific">Staphylotrichum tortipilum</name>
    <dbReference type="NCBI Taxonomy" id="2831512"/>
    <lineage>
        <taxon>Eukaryota</taxon>
        <taxon>Fungi</taxon>
        <taxon>Dikarya</taxon>
        <taxon>Ascomycota</taxon>
        <taxon>Pezizomycotina</taxon>
        <taxon>Sordariomycetes</taxon>
        <taxon>Sordariomycetidae</taxon>
        <taxon>Sordariales</taxon>
        <taxon>Chaetomiaceae</taxon>
        <taxon>Staphylotrichum</taxon>
    </lineage>
</organism>
<dbReference type="Pfam" id="PF02836">
    <property type="entry name" value="Glyco_hydro_2_C"/>
    <property type="match status" value="1"/>
</dbReference>
<evidence type="ECO:0000259" key="7">
    <source>
        <dbReference type="Pfam" id="PF02837"/>
    </source>
</evidence>
<comment type="similarity">
    <text evidence="1">Belongs to the glycosyl hydrolase 2 family.</text>
</comment>
<dbReference type="GO" id="GO:0004553">
    <property type="term" value="F:hydrolase activity, hydrolyzing O-glycosyl compounds"/>
    <property type="evidence" value="ECO:0007669"/>
    <property type="project" value="InterPro"/>
</dbReference>
<dbReference type="InterPro" id="IPR017853">
    <property type="entry name" value="GH"/>
</dbReference>
<comment type="caution">
    <text evidence="8">The sequence shown here is derived from an EMBL/GenBank/DDBJ whole genome shotgun (WGS) entry which is preliminary data.</text>
</comment>
<reference evidence="8" key="1">
    <citation type="journal article" date="2023" name="Mol. Phylogenet. Evol.">
        <title>Genome-scale phylogeny and comparative genomics of the fungal order Sordariales.</title>
        <authorList>
            <person name="Hensen N."/>
            <person name="Bonometti L."/>
            <person name="Westerberg I."/>
            <person name="Brannstrom I.O."/>
            <person name="Guillou S."/>
            <person name="Cros-Aarteil S."/>
            <person name="Calhoun S."/>
            <person name="Haridas S."/>
            <person name="Kuo A."/>
            <person name="Mondo S."/>
            <person name="Pangilinan J."/>
            <person name="Riley R."/>
            <person name="LaButti K."/>
            <person name="Andreopoulos B."/>
            <person name="Lipzen A."/>
            <person name="Chen C."/>
            <person name="Yan M."/>
            <person name="Daum C."/>
            <person name="Ng V."/>
            <person name="Clum A."/>
            <person name="Steindorff A."/>
            <person name="Ohm R.A."/>
            <person name="Martin F."/>
            <person name="Silar P."/>
            <person name="Natvig D.O."/>
            <person name="Lalanne C."/>
            <person name="Gautier V."/>
            <person name="Ament-Velasquez S.L."/>
            <person name="Kruys A."/>
            <person name="Hutchinson M.I."/>
            <person name="Powell A.J."/>
            <person name="Barry K."/>
            <person name="Miller A.N."/>
            <person name="Grigoriev I.V."/>
            <person name="Debuchy R."/>
            <person name="Gladieux P."/>
            <person name="Hiltunen Thoren M."/>
            <person name="Johannesson H."/>
        </authorList>
    </citation>
    <scope>NUCLEOTIDE SEQUENCE</scope>
    <source>
        <strain evidence="8">CBS 103.79</strain>
    </source>
</reference>
<dbReference type="InterPro" id="IPR006103">
    <property type="entry name" value="Glyco_hydro_2_cat"/>
</dbReference>
<evidence type="ECO:0000256" key="3">
    <source>
        <dbReference type="ARBA" id="ARBA00023295"/>
    </source>
</evidence>
<feature type="signal peptide" evidence="4">
    <location>
        <begin position="1"/>
        <end position="21"/>
    </location>
</feature>
<evidence type="ECO:0000256" key="2">
    <source>
        <dbReference type="ARBA" id="ARBA00022801"/>
    </source>
</evidence>
<feature type="domain" description="Glycoside hydrolase family 2 immunoglobulin-like beta-sandwich" evidence="5">
    <location>
        <begin position="224"/>
        <end position="310"/>
    </location>
</feature>
<dbReference type="Gene3D" id="3.20.20.80">
    <property type="entry name" value="Glycosidases"/>
    <property type="match status" value="1"/>
</dbReference>
<dbReference type="SUPFAM" id="SSF49785">
    <property type="entry name" value="Galactose-binding domain-like"/>
    <property type="match status" value="1"/>
</dbReference>
<evidence type="ECO:0000256" key="1">
    <source>
        <dbReference type="ARBA" id="ARBA00007401"/>
    </source>
</evidence>
<name>A0AAN6RMT0_9PEZI</name>
<evidence type="ECO:0000256" key="4">
    <source>
        <dbReference type="SAM" id="SignalP"/>
    </source>
</evidence>